<keyword evidence="2" id="KW-1185">Reference proteome</keyword>
<reference evidence="1 2" key="1">
    <citation type="submission" date="2018-06" db="EMBL/GenBank/DDBJ databases">
        <title>Sphaerisporangium craniellae sp. nov., isolated from a marine sponge in the South China Sea.</title>
        <authorList>
            <person name="Li L."/>
        </authorList>
    </citation>
    <scope>NUCLEOTIDE SEQUENCE [LARGE SCALE GENOMIC DNA]</scope>
    <source>
        <strain evidence="1 2">CCTCC AA 208026</strain>
    </source>
</reference>
<dbReference type="Proteomes" id="UP000253094">
    <property type="component" value="Unassembled WGS sequence"/>
</dbReference>
<dbReference type="OrthoDB" id="4247223at2"/>
<evidence type="ECO:0000313" key="2">
    <source>
        <dbReference type="Proteomes" id="UP000253094"/>
    </source>
</evidence>
<accession>A0A367ENG3</accession>
<dbReference type="AlphaFoldDB" id="A0A367ENG3"/>
<proteinExistence type="predicted"/>
<dbReference type="EMBL" id="QOIL01000034">
    <property type="protein sequence ID" value="RCG19135.1"/>
    <property type="molecule type" value="Genomic_DNA"/>
</dbReference>
<name>A0A367ENG3_9ACTN</name>
<gene>
    <name evidence="1" type="ORF">DQ384_38310</name>
</gene>
<dbReference type="RefSeq" id="WP_114033790.1">
    <property type="nucleotide sequence ID" value="NZ_QOIL01000034.1"/>
</dbReference>
<sequence>MKKIDERTEPFRYEALTLNRKDGYTYSQMEAMCDRARSQAWWNNLVRYGAWEPSNARVSPPPPEALAGIAKLFDTSELTVRTMIATDWYGIVPPDEIPSRVRRMQGPIMALGDEDAKLVEELIRKLGKASSRAT</sequence>
<organism evidence="1 2">
    <name type="scientific">Sphaerisporangium album</name>
    <dbReference type="NCBI Taxonomy" id="509200"/>
    <lineage>
        <taxon>Bacteria</taxon>
        <taxon>Bacillati</taxon>
        <taxon>Actinomycetota</taxon>
        <taxon>Actinomycetes</taxon>
        <taxon>Streptosporangiales</taxon>
        <taxon>Streptosporangiaceae</taxon>
        <taxon>Sphaerisporangium</taxon>
    </lineage>
</organism>
<comment type="caution">
    <text evidence="1">The sequence shown here is derived from an EMBL/GenBank/DDBJ whole genome shotgun (WGS) entry which is preliminary data.</text>
</comment>
<protein>
    <submittedName>
        <fullName evidence="1">Uncharacterized protein</fullName>
    </submittedName>
</protein>
<evidence type="ECO:0000313" key="1">
    <source>
        <dbReference type="EMBL" id="RCG19135.1"/>
    </source>
</evidence>